<name>A0ACC9CXS6_9FIRM</name>
<evidence type="ECO:0000313" key="2">
    <source>
        <dbReference type="Proteomes" id="UP000220959"/>
    </source>
</evidence>
<proteinExistence type="predicted"/>
<reference evidence="1 2" key="1">
    <citation type="journal article" date="2017" name="Front. Microbiol.">
        <title>New Insights into the Diversity of the Genus Faecalibacterium.</title>
        <authorList>
            <person name="Benevides L."/>
            <person name="Burman S."/>
            <person name="Martin R."/>
            <person name="Robert V."/>
            <person name="Thomas M."/>
            <person name="Miquel S."/>
            <person name="Chain F."/>
            <person name="Sokol H."/>
            <person name="Bermudez-Humaran L.G."/>
            <person name="Morrison M."/>
            <person name="Langella P."/>
            <person name="Azevedo V.A."/>
            <person name="Chatel J.M."/>
            <person name="Soares S."/>
        </authorList>
    </citation>
    <scope>NUCLEOTIDE SEQUENCE [LARGE SCALE GENOMIC DNA]</scope>
    <source>
        <strain evidence="2">CNCM I-4541</strain>
    </source>
</reference>
<organism evidence="1 2">
    <name type="scientific">Faecalibacterium langellae</name>
    <dbReference type="NCBI Taxonomy" id="3435293"/>
    <lineage>
        <taxon>Bacteria</taxon>
        <taxon>Bacillati</taxon>
        <taxon>Bacillota</taxon>
        <taxon>Clostridia</taxon>
        <taxon>Eubacteriales</taxon>
        <taxon>Oscillospiraceae</taxon>
        <taxon>Faecalibacterium</taxon>
    </lineage>
</organism>
<dbReference type="EMBL" id="NMTR01000021">
    <property type="protein sequence ID" value="PDX60585.1"/>
    <property type="molecule type" value="Genomic_DNA"/>
</dbReference>
<evidence type="ECO:0000313" key="1">
    <source>
        <dbReference type="EMBL" id="PDX60585.1"/>
    </source>
</evidence>
<gene>
    <name evidence="1" type="ORF">CGS49_11425</name>
</gene>
<keyword evidence="2" id="KW-1185">Reference proteome</keyword>
<comment type="caution">
    <text evidence="1">The sequence shown here is derived from an EMBL/GenBank/DDBJ whole genome shotgun (WGS) entry which is preliminary data.</text>
</comment>
<protein>
    <submittedName>
        <fullName evidence="1">Uncharacterized protein</fullName>
    </submittedName>
</protein>
<accession>A0ACC9CXS6</accession>
<sequence length="127" mass="14405">MTAGQAIEQADEMRPNNEFSDGLKQNWLRQCDARLRSSVVQRSVCSDFDAVGADKAWADGLAYDTELLAPEEFGPLYTHWLCAQMDLALGETARATNALQMYSDYVQEFAAWMRRKYPPAGGVQWRY</sequence>
<dbReference type="Proteomes" id="UP000220959">
    <property type="component" value="Unassembled WGS sequence"/>
</dbReference>